<dbReference type="InterPro" id="IPR036093">
    <property type="entry name" value="NAC_dom_sf"/>
</dbReference>
<dbReference type="InterPro" id="IPR003441">
    <property type="entry name" value="NAC-dom"/>
</dbReference>
<dbReference type="SUPFAM" id="SSF101941">
    <property type="entry name" value="NAC domain"/>
    <property type="match status" value="1"/>
</dbReference>
<gene>
    <name evidence="6" type="ORF">D5086_0000001010</name>
</gene>
<evidence type="ECO:0000259" key="5">
    <source>
        <dbReference type="PROSITE" id="PS51005"/>
    </source>
</evidence>
<evidence type="ECO:0000256" key="3">
    <source>
        <dbReference type="ARBA" id="ARBA00023163"/>
    </source>
</evidence>
<evidence type="ECO:0000256" key="2">
    <source>
        <dbReference type="ARBA" id="ARBA00023125"/>
    </source>
</evidence>
<dbReference type="PROSITE" id="PS51005">
    <property type="entry name" value="NAC"/>
    <property type="match status" value="1"/>
</dbReference>
<organism evidence="6">
    <name type="scientific">Populus alba</name>
    <name type="common">White poplar</name>
    <dbReference type="NCBI Taxonomy" id="43335"/>
    <lineage>
        <taxon>Eukaryota</taxon>
        <taxon>Viridiplantae</taxon>
        <taxon>Streptophyta</taxon>
        <taxon>Embryophyta</taxon>
        <taxon>Tracheophyta</taxon>
        <taxon>Spermatophyta</taxon>
        <taxon>Magnoliopsida</taxon>
        <taxon>eudicotyledons</taxon>
        <taxon>Gunneridae</taxon>
        <taxon>Pentapetalae</taxon>
        <taxon>rosids</taxon>
        <taxon>fabids</taxon>
        <taxon>Malpighiales</taxon>
        <taxon>Salicaceae</taxon>
        <taxon>Saliceae</taxon>
        <taxon>Populus</taxon>
    </lineage>
</organism>
<evidence type="ECO:0000256" key="1">
    <source>
        <dbReference type="ARBA" id="ARBA00023015"/>
    </source>
</evidence>
<dbReference type="Gene3D" id="2.170.150.80">
    <property type="entry name" value="NAC domain"/>
    <property type="match status" value="1"/>
</dbReference>
<keyword evidence="2" id="KW-0238">DNA-binding</keyword>
<keyword evidence="1" id="KW-0805">Transcription regulation</keyword>
<accession>A0A4U5R3P8</accession>
<dbReference type="PANTHER" id="PTHR31719:SF43">
    <property type="entry name" value="NAC TRANSCRIPTION FACTOR 56"/>
    <property type="match status" value="1"/>
</dbReference>
<dbReference type="STRING" id="43335.A0A4U5R3P8"/>
<keyword evidence="3" id="KW-0804">Transcription</keyword>
<evidence type="ECO:0000313" key="6">
    <source>
        <dbReference type="EMBL" id="TKS18432.1"/>
    </source>
</evidence>
<reference evidence="6" key="1">
    <citation type="submission" date="2018-10" db="EMBL/GenBank/DDBJ databases">
        <title>Population genomic analysis revealed the cold adaptation of white poplar.</title>
        <authorList>
            <person name="Liu Y.-J."/>
        </authorList>
    </citation>
    <scope>NUCLEOTIDE SEQUENCE [LARGE SCALE GENOMIC DNA]</scope>
    <source>
        <strain evidence="6">PAL-ZL1</strain>
    </source>
</reference>
<dbReference type="GO" id="GO:0003677">
    <property type="term" value="F:DNA binding"/>
    <property type="evidence" value="ECO:0007669"/>
    <property type="project" value="UniProtKB-KW"/>
</dbReference>
<dbReference type="GO" id="GO:0006355">
    <property type="term" value="P:regulation of DNA-templated transcription"/>
    <property type="evidence" value="ECO:0007669"/>
    <property type="project" value="InterPro"/>
</dbReference>
<dbReference type="AlphaFoldDB" id="A0A4U5R3P8"/>
<feature type="domain" description="NAC" evidence="5">
    <location>
        <begin position="22"/>
        <end position="170"/>
    </location>
</feature>
<protein>
    <recommendedName>
        <fullName evidence="5">NAC domain-containing protein</fullName>
    </recommendedName>
</protein>
<name>A0A4U5R3P8_POPAL</name>
<proteinExistence type="predicted"/>
<comment type="caution">
    <text evidence="6">The sequence shown here is derived from an EMBL/GenBank/DDBJ whole genome shotgun (WGS) entry which is preliminary data.</text>
</comment>
<dbReference type="EMBL" id="RCHU01000001">
    <property type="protein sequence ID" value="TKS18432.1"/>
    <property type="molecule type" value="Genomic_DNA"/>
</dbReference>
<keyword evidence="4" id="KW-0539">Nucleus</keyword>
<dbReference type="PANTHER" id="PTHR31719">
    <property type="entry name" value="NAC TRANSCRIPTION FACTOR 56"/>
    <property type="match status" value="1"/>
</dbReference>
<sequence>MSLHSSRVLFVPQNPETLTPELPHGYRFRPDDEELVRFYLYPRITNPNLFTTIHTPIRDTHIFGDQAKEPWQIWESFPKRHGEDLFFFTKLTKRGRNFVRKISCGPGTWHQEFKDPPFNVSIDPDCKVSVIRKLFTYQNPKSDQNGSWFMFEYSLPSLSEQIVLCRLRKKEVHSTETVRTKTTATTKKRKRDADSEIVDDAINTIPQKPRIDELDQHQQQIMGFSVAVENQQQHLELEPVFDNWAEFDHSECFSFENVQDLESYLMADDSDITSTSNVAPEPIVYAFNPTENLQSIEVECVENDWEAASTQDDDFSFKMIIDFSGEYDEADGVLASQATAEASVYWVQATPDLDGTCTADAVDDGLEHGVCDSSLTNWSGSFSQMLLEANYLPD</sequence>
<dbReference type="Pfam" id="PF02365">
    <property type="entry name" value="NAM"/>
    <property type="match status" value="1"/>
</dbReference>
<evidence type="ECO:0000256" key="4">
    <source>
        <dbReference type="ARBA" id="ARBA00023242"/>
    </source>
</evidence>